<protein>
    <submittedName>
        <fullName evidence="1">Uncharacterized protein</fullName>
    </submittedName>
</protein>
<sequence length="69" mass="7888">MKNIFNFLSKLFDHSKSSNIDVLISGKTTKKVIDKVSLPEVEESNKEKNITPIQEVNLDKISQNIEQEI</sequence>
<dbReference type="KEGG" id="als:DJ013_04375"/>
<keyword evidence="2" id="KW-1185">Reference proteome</keyword>
<dbReference type="Proteomes" id="UP000249873">
    <property type="component" value="Chromosome"/>
</dbReference>
<organism evidence="1 2">
    <name type="scientific">Arcticibacterium luteifluviistationis</name>
    <dbReference type="NCBI Taxonomy" id="1784714"/>
    <lineage>
        <taxon>Bacteria</taxon>
        <taxon>Pseudomonadati</taxon>
        <taxon>Bacteroidota</taxon>
        <taxon>Cytophagia</taxon>
        <taxon>Cytophagales</taxon>
        <taxon>Leadbetterellaceae</taxon>
        <taxon>Arcticibacterium</taxon>
    </lineage>
</organism>
<accession>A0A2Z4G8H3</accession>
<reference evidence="1 2" key="1">
    <citation type="submission" date="2018-05" db="EMBL/GenBank/DDBJ databases">
        <title>Complete genome sequence of Arcticibacterium luteifluviistationis SM1504T, a cytophagaceae bacterium isolated from Arctic surface seawater.</title>
        <authorList>
            <person name="Li Y."/>
            <person name="Qin Q.-L."/>
        </authorList>
    </citation>
    <scope>NUCLEOTIDE SEQUENCE [LARGE SCALE GENOMIC DNA]</scope>
    <source>
        <strain evidence="1 2">SM1504</strain>
    </source>
</reference>
<proteinExistence type="predicted"/>
<gene>
    <name evidence="1" type="ORF">DJ013_04375</name>
</gene>
<name>A0A2Z4G8H3_9BACT</name>
<dbReference type="EMBL" id="CP029480">
    <property type="protein sequence ID" value="AWV97446.1"/>
    <property type="molecule type" value="Genomic_DNA"/>
</dbReference>
<evidence type="ECO:0000313" key="2">
    <source>
        <dbReference type="Proteomes" id="UP000249873"/>
    </source>
</evidence>
<evidence type="ECO:0000313" key="1">
    <source>
        <dbReference type="EMBL" id="AWV97446.1"/>
    </source>
</evidence>
<dbReference type="AlphaFoldDB" id="A0A2Z4G8H3"/>
<dbReference type="RefSeq" id="WP_111370548.1">
    <property type="nucleotide sequence ID" value="NZ_CP029480.1"/>
</dbReference>